<dbReference type="Gene3D" id="3.30.1330.230">
    <property type="match status" value="1"/>
</dbReference>
<dbReference type="Proteomes" id="UP000241764">
    <property type="component" value="Unassembled WGS sequence"/>
</dbReference>
<evidence type="ECO:0000313" key="3">
    <source>
        <dbReference type="Proteomes" id="UP000241764"/>
    </source>
</evidence>
<reference evidence="3" key="1">
    <citation type="submission" date="2017-11" db="EMBL/GenBank/DDBJ databases">
        <authorList>
            <person name="Kuznetsova I."/>
            <person name="Sazanova A."/>
            <person name="Chirak E."/>
            <person name="Safronova V."/>
            <person name="Willems A."/>
        </authorList>
    </citation>
    <scope>NUCLEOTIDE SEQUENCE [LARGE SCALE GENOMIC DNA]</scope>
    <source>
        <strain evidence="3">CCBAU 03422</strain>
    </source>
</reference>
<accession>A0A2P7BCA6</accession>
<dbReference type="Pfam" id="PF02624">
    <property type="entry name" value="YcaO"/>
    <property type="match status" value="1"/>
</dbReference>
<dbReference type="NCBIfam" id="TIGR00702">
    <property type="entry name" value="YcaO-type kinase domain"/>
    <property type="match status" value="1"/>
</dbReference>
<dbReference type="AlphaFoldDB" id="A0A2P7BCA6"/>
<dbReference type="OrthoDB" id="109999at2"/>
<dbReference type="InterPro" id="IPR003776">
    <property type="entry name" value="YcaO-like_dom"/>
</dbReference>
<proteinExistence type="predicted"/>
<keyword evidence="3" id="KW-1185">Reference proteome</keyword>
<feature type="domain" description="YcaO" evidence="1">
    <location>
        <begin position="96"/>
        <end position="429"/>
    </location>
</feature>
<protein>
    <recommendedName>
        <fullName evidence="1">YcaO domain-containing protein</fullName>
    </recommendedName>
</protein>
<dbReference type="EMBL" id="PGGM01000005">
    <property type="protein sequence ID" value="PSH64059.1"/>
    <property type="molecule type" value="Genomic_DNA"/>
</dbReference>
<gene>
    <name evidence="2" type="ORF">CU103_13505</name>
</gene>
<dbReference type="Gene3D" id="3.30.40.250">
    <property type="match status" value="1"/>
</dbReference>
<name>A0A2P7BCA6_9HYPH</name>
<sequence>MGAYLRADGVAMKPLAGIPVPDRLVADEANLRSAFRPDEPSSTRLIDADETVNRLRPHFSRLGIVRMAEVTGLDRIGIPVWMAVRPNSRTLAVSQGKGVSAAHARASAVMEAAEIAIAEDIPLISFAASRRELLDAGHSVFDGRMLLMRGADEPGPDVADYWLEGFDLLKQKPVFVPRELVSLDFTSARRSFHYCQSTDGLASGNCLLEAVIHGLCERVERDATELWRFQRDTGVQAHCVDPAVFADGSIDWLAERITAANFVLRLFNMTSDIGLPVFMATISPATQHGTYLHFDLAAGYGCHLSPRVAAMRAITEAAQTRITNISGARDDFDPSEYHQRLAPDLGVYIHAEPAGHWRFEEPELHLRASLETYLEPLRQRGIGSVVAVPLGGEDYGMSVCRVLVNELESPAGTRKHRFGGRGLNAMLRQ</sequence>
<organism evidence="2 3">
    <name type="scientific">Phyllobacterium sophorae</name>
    <dbReference type="NCBI Taxonomy" id="1520277"/>
    <lineage>
        <taxon>Bacteria</taxon>
        <taxon>Pseudomonadati</taxon>
        <taxon>Pseudomonadota</taxon>
        <taxon>Alphaproteobacteria</taxon>
        <taxon>Hyphomicrobiales</taxon>
        <taxon>Phyllobacteriaceae</taxon>
        <taxon>Phyllobacterium</taxon>
    </lineage>
</organism>
<evidence type="ECO:0000313" key="2">
    <source>
        <dbReference type="EMBL" id="PSH64059.1"/>
    </source>
</evidence>
<dbReference type="PANTHER" id="PTHR37809:SF1">
    <property type="entry name" value="RIBOSOMAL PROTEIN S12 METHYLTHIOTRANSFERASE ACCESSORY FACTOR YCAO"/>
    <property type="match status" value="1"/>
</dbReference>
<dbReference type="Gene3D" id="3.30.160.660">
    <property type="match status" value="1"/>
</dbReference>
<comment type="caution">
    <text evidence="2">The sequence shown here is derived from an EMBL/GenBank/DDBJ whole genome shotgun (WGS) entry which is preliminary data.</text>
</comment>
<dbReference type="PROSITE" id="PS51664">
    <property type="entry name" value="YCAO"/>
    <property type="match status" value="1"/>
</dbReference>
<evidence type="ECO:0000259" key="1">
    <source>
        <dbReference type="PROSITE" id="PS51664"/>
    </source>
</evidence>
<dbReference type="PANTHER" id="PTHR37809">
    <property type="entry name" value="RIBOSOMAL PROTEIN S12 METHYLTHIOTRANSFERASE ACCESSORY FACTOR YCAO"/>
    <property type="match status" value="1"/>
</dbReference>